<evidence type="ECO:0000259" key="4">
    <source>
        <dbReference type="Pfam" id="PF26575"/>
    </source>
</evidence>
<dbReference type="Proteomes" id="UP001374535">
    <property type="component" value="Chromosome 5"/>
</dbReference>
<dbReference type="GO" id="GO:0003677">
    <property type="term" value="F:DNA binding"/>
    <property type="evidence" value="ECO:0007669"/>
    <property type="project" value="UniProtKB-KW"/>
</dbReference>
<feature type="region of interest" description="Disordered" evidence="3">
    <location>
        <begin position="108"/>
        <end position="138"/>
    </location>
</feature>
<dbReference type="InterPro" id="IPR058673">
    <property type="entry name" value="HHO5-like_N"/>
</dbReference>
<organism evidence="5 6">
    <name type="scientific">Vigna mungo</name>
    <name type="common">Black gram</name>
    <name type="synonym">Phaseolus mungo</name>
    <dbReference type="NCBI Taxonomy" id="3915"/>
    <lineage>
        <taxon>Eukaryota</taxon>
        <taxon>Viridiplantae</taxon>
        <taxon>Streptophyta</taxon>
        <taxon>Embryophyta</taxon>
        <taxon>Tracheophyta</taxon>
        <taxon>Spermatophyta</taxon>
        <taxon>Magnoliopsida</taxon>
        <taxon>eudicotyledons</taxon>
        <taxon>Gunneridae</taxon>
        <taxon>Pentapetalae</taxon>
        <taxon>rosids</taxon>
        <taxon>fabids</taxon>
        <taxon>Fabales</taxon>
        <taxon>Fabaceae</taxon>
        <taxon>Papilionoideae</taxon>
        <taxon>50 kb inversion clade</taxon>
        <taxon>NPAAA clade</taxon>
        <taxon>indigoferoid/millettioid clade</taxon>
        <taxon>Phaseoleae</taxon>
        <taxon>Vigna</taxon>
    </lineage>
</organism>
<gene>
    <name evidence="5" type="ORF">V8G54_015123</name>
</gene>
<feature type="compositionally biased region" description="Basic and acidic residues" evidence="3">
    <location>
        <begin position="255"/>
        <end position="265"/>
    </location>
</feature>
<evidence type="ECO:0000313" key="5">
    <source>
        <dbReference type="EMBL" id="WVZ10593.1"/>
    </source>
</evidence>
<feature type="compositionally biased region" description="Polar residues" evidence="3">
    <location>
        <begin position="288"/>
        <end position="297"/>
    </location>
</feature>
<evidence type="ECO:0000256" key="2">
    <source>
        <dbReference type="ARBA" id="ARBA00023125"/>
    </source>
</evidence>
<proteinExistence type="predicted"/>
<dbReference type="PANTHER" id="PTHR31003:SF49">
    <property type="entry name" value="MYB-LIKE TRANSCRIPTION FACTOR FAMILY PROTEIN"/>
    <property type="match status" value="1"/>
</dbReference>
<dbReference type="GO" id="GO:0003700">
    <property type="term" value="F:DNA-binding transcription factor activity"/>
    <property type="evidence" value="ECO:0007669"/>
    <property type="project" value="InterPro"/>
</dbReference>
<keyword evidence="2" id="KW-0238">DNA-binding</keyword>
<evidence type="ECO:0000313" key="6">
    <source>
        <dbReference type="Proteomes" id="UP001374535"/>
    </source>
</evidence>
<accession>A0AAQ3RZ81</accession>
<dbReference type="Pfam" id="PF26575">
    <property type="entry name" value="HHO5_N"/>
    <property type="match status" value="1"/>
</dbReference>
<dbReference type="GO" id="GO:0005634">
    <property type="term" value="C:nucleus"/>
    <property type="evidence" value="ECO:0007669"/>
    <property type="project" value="UniProtKB-SubCell"/>
</dbReference>
<keyword evidence="6" id="KW-1185">Reference proteome</keyword>
<comment type="subcellular location">
    <subcellularLocation>
        <location evidence="1">Nucleus</location>
    </subcellularLocation>
</comment>
<dbReference type="AlphaFoldDB" id="A0AAQ3RZ81"/>
<protein>
    <recommendedName>
        <fullName evidence="4">HHO5-like N-terminal domain-containing protein</fullName>
    </recommendedName>
</protein>
<feature type="domain" description="HHO5-like N-terminal" evidence="4">
    <location>
        <begin position="12"/>
        <end position="64"/>
    </location>
</feature>
<sequence length="297" mass="32450">MASPSELSLDCKPQSYSLLLKSFGDQTDQTYKLEDFLSRLEEERLKIDAFKRELPLCMQLLTNGFSISPKLALDNKQRNGGGAFLPFSKERNSCQGSTLRPLPELALASSEKEMEDKKRAEAEKGLSCQNKKENSGSDGVVKYRLHTRRPSPSPQANAAAPQLVVLGGIWVPPEYATAAHTATPTLYGAHPTSHAPPPHYCTATPVPQEYYTAAPQQQLLPPPPPHHNPLHHLHMYKATAHGHGSPESEVPGGGERSESIEDGKSESSSWKGESGENEGERKGICEESNGSEITLKF</sequence>
<dbReference type="EMBL" id="CP144696">
    <property type="protein sequence ID" value="WVZ10593.1"/>
    <property type="molecule type" value="Genomic_DNA"/>
</dbReference>
<evidence type="ECO:0000256" key="1">
    <source>
        <dbReference type="ARBA" id="ARBA00004123"/>
    </source>
</evidence>
<feature type="compositionally biased region" description="Basic and acidic residues" evidence="3">
    <location>
        <begin position="110"/>
        <end position="135"/>
    </location>
</feature>
<dbReference type="PANTHER" id="PTHR31003">
    <property type="entry name" value="MYB FAMILY TRANSCRIPTION FACTOR"/>
    <property type="match status" value="1"/>
</dbReference>
<dbReference type="InterPro" id="IPR044787">
    <property type="entry name" value="HHO5-like"/>
</dbReference>
<evidence type="ECO:0000256" key="3">
    <source>
        <dbReference type="SAM" id="MobiDB-lite"/>
    </source>
</evidence>
<feature type="region of interest" description="Disordered" evidence="3">
    <location>
        <begin position="240"/>
        <end position="297"/>
    </location>
</feature>
<reference evidence="5 6" key="1">
    <citation type="journal article" date="2023" name="Life. Sci Alliance">
        <title>Evolutionary insights into 3D genome organization and epigenetic landscape of Vigna mungo.</title>
        <authorList>
            <person name="Junaid A."/>
            <person name="Singh B."/>
            <person name="Bhatia S."/>
        </authorList>
    </citation>
    <scope>NUCLEOTIDE SEQUENCE [LARGE SCALE GENOMIC DNA]</scope>
    <source>
        <strain evidence="5">Urdbean</strain>
    </source>
</reference>
<name>A0AAQ3RZ81_VIGMU</name>